<keyword evidence="2" id="KW-0378">Hydrolase</keyword>
<evidence type="ECO:0000256" key="1">
    <source>
        <dbReference type="ARBA" id="ARBA00010774"/>
    </source>
</evidence>
<organism evidence="5 6">
    <name type="scientific">Elysia chlorotica</name>
    <name type="common">Eastern emerald elysia</name>
    <name type="synonym">Sea slug</name>
    <dbReference type="NCBI Taxonomy" id="188477"/>
    <lineage>
        <taxon>Eukaryota</taxon>
        <taxon>Metazoa</taxon>
        <taxon>Spiralia</taxon>
        <taxon>Lophotrochozoa</taxon>
        <taxon>Mollusca</taxon>
        <taxon>Gastropoda</taxon>
        <taxon>Heterobranchia</taxon>
        <taxon>Euthyneura</taxon>
        <taxon>Panpulmonata</taxon>
        <taxon>Sacoglossa</taxon>
        <taxon>Placobranchoidea</taxon>
        <taxon>Plakobranchidae</taxon>
        <taxon>Elysia</taxon>
    </lineage>
</organism>
<dbReference type="Proteomes" id="UP000271974">
    <property type="component" value="Unassembled WGS sequence"/>
</dbReference>
<sequence length="338" mass="38175">MSLTQEWSGLLNEVREKSKALNSTPLLVRDFTRPYQSSGGNAKPETSDGVIRVMQWNLLAQGLCQTSDAFILCPHEALDWEFRQHHLLEELLTYQASIYCLQEVDHFDFFKANLSKLGFEGVFYPKPDSPCLYEPNNDGPDGCAVFWNTAQLQLVSQDSFVLCRTSGSETNQVAIMCRFKVALGPHKGKEFVCATTHLKAKKHHAVLRGEQGLDLEQTLREKTGGLPLVLCGDFNADPDETVVQLIKNSQLNLVSAYTLLSPSQDEPHFTTWKVRGGKKGSQEESVHTIDYLFFSRDKFQCEQLLEMPTEDQLRPNFLPSYAYPSDHLSLAADFKFID</sequence>
<reference evidence="5 6" key="1">
    <citation type="submission" date="2019-01" db="EMBL/GenBank/DDBJ databases">
        <title>A draft genome assembly of the solar-powered sea slug Elysia chlorotica.</title>
        <authorList>
            <person name="Cai H."/>
            <person name="Li Q."/>
            <person name="Fang X."/>
            <person name="Li J."/>
            <person name="Curtis N.E."/>
            <person name="Altenburger A."/>
            <person name="Shibata T."/>
            <person name="Feng M."/>
            <person name="Maeda T."/>
            <person name="Schwartz J.A."/>
            <person name="Shigenobu S."/>
            <person name="Lundholm N."/>
            <person name="Nishiyama T."/>
            <person name="Yang H."/>
            <person name="Hasebe M."/>
            <person name="Li S."/>
            <person name="Pierce S.K."/>
            <person name="Wang J."/>
        </authorList>
    </citation>
    <scope>NUCLEOTIDE SEQUENCE [LARGE SCALE GENOMIC DNA]</scope>
    <source>
        <strain evidence="5">EC2010</strain>
        <tissue evidence="5">Whole organism of an adult</tissue>
    </source>
</reference>
<dbReference type="PANTHER" id="PTHR12121">
    <property type="entry name" value="CARBON CATABOLITE REPRESSOR PROTEIN 4"/>
    <property type="match status" value="1"/>
</dbReference>
<evidence type="ECO:0000256" key="2">
    <source>
        <dbReference type="ARBA" id="ARBA00022801"/>
    </source>
</evidence>
<dbReference type="Gene3D" id="3.60.10.10">
    <property type="entry name" value="Endonuclease/exonuclease/phosphatase"/>
    <property type="match status" value="1"/>
</dbReference>
<dbReference type="Pfam" id="PF03372">
    <property type="entry name" value="Exo_endo_phos"/>
    <property type="match status" value="1"/>
</dbReference>
<evidence type="ECO:0000313" key="5">
    <source>
        <dbReference type="EMBL" id="RUS71506.1"/>
    </source>
</evidence>
<name>A0A433SQJ0_ELYCH</name>
<dbReference type="InterPro" id="IPR036691">
    <property type="entry name" value="Endo/exonu/phosph_ase_sf"/>
</dbReference>
<dbReference type="InterPro" id="IPR050410">
    <property type="entry name" value="CCR4/nocturin_mRNA_transcr"/>
</dbReference>
<gene>
    <name evidence="5" type="ORF">EGW08_020757</name>
</gene>
<comment type="similarity">
    <text evidence="1">Belongs to the CCR4/nocturin family.</text>
</comment>
<comment type="caution">
    <text evidence="5">The sequence shown here is derived from an EMBL/GenBank/DDBJ whole genome shotgun (WGS) entry which is preliminary data.</text>
</comment>
<dbReference type="GO" id="GO:0000175">
    <property type="term" value="F:3'-5'-RNA exonuclease activity"/>
    <property type="evidence" value="ECO:0007669"/>
    <property type="project" value="TreeGrafter"/>
</dbReference>
<keyword evidence="6" id="KW-1185">Reference proteome</keyword>
<dbReference type="SUPFAM" id="SSF56219">
    <property type="entry name" value="DNase I-like"/>
    <property type="match status" value="1"/>
</dbReference>
<dbReference type="GO" id="GO:0006139">
    <property type="term" value="P:nucleobase-containing compound metabolic process"/>
    <property type="evidence" value="ECO:0007669"/>
    <property type="project" value="UniProtKB-ARBA"/>
</dbReference>
<dbReference type="STRING" id="188477.A0A433SQJ0"/>
<dbReference type="InterPro" id="IPR005135">
    <property type="entry name" value="Endo/exonuclease/phosphatase"/>
</dbReference>
<evidence type="ECO:0000259" key="4">
    <source>
        <dbReference type="Pfam" id="PF03372"/>
    </source>
</evidence>
<feature type="domain" description="Endonuclease/exonuclease/phosphatase" evidence="4">
    <location>
        <begin position="54"/>
        <end position="327"/>
    </location>
</feature>
<evidence type="ECO:0000256" key="3">
    <source>
        <dbReference type="ARBA" id="ARBA00023807"/>
    </source>
</evidence>
<dbReference type="PANTHER" id="PTHR12121:SF45">
    <property type="entry name" value="NOCTURNIN"/>
    <property type="match status" value="1"/>
</dbReference>
<proteinExistence type="inferred from homology"/>
<dbReference type="AlphaFoldDB" id="A0A433SQJ0"/>
<evidence type="ECO:0000313" key="6">
    <source>
        <dbReference type="Proteomes" id="UP000271974"/>
    </source>
</evidence>
<protein>
    <recommendedName>
        <fullName evidence="3">Nocturnin</fullName>
    </recommendedName>
</protein>
<dbReference type="OrthoDB" id="276515at2759"/>
<dbReference type="EMBL" id="RQTK01001204">
    <property type="protein sequence ID" value="RUS71506.1"/>
    <property type="molecule type" value="Genomic_DNA"/>
</dbReference>
<accession>A0A433SQJ0</accession>